<protein>
    <submittedName>
        <fullName evidence="1">Uncharacterized protein</fullName>
    </submittedName>
</protein>
<reference evidence="1" key="1">
    <citation type="submission" date="2023-10" db="EMBL/GenBank/DDBJ databases">
        <title>Genome assemblies of two species of porcelain crab, Petrolisthes cinctipes and Petrolisthes manimaculis (Anomura: Porcellanidae).</title>
        <authorList>
            <person name="Angst P."/>
        </authorList>
    </citation>
    <scope>NUCLEOTIDE SEQUENCE</scope>
    <source>
        <strain evidence="1">PB745_01</strain>
        <tissue evidence="1">Gill</tissue>
    </source>
</reference>
<evidence type="ECO:0000313" key="1">
    <source>
        <dbReference type="EMBL" id="KAK3868058.1"/>
    </source>
</evidence>
<proteinExistence type="predicted"/>
<accession>A0AAE1KBI1</accession>
<gene>
    <name evidence="1" type="ORF">Pcinc_026534</name>
</gene>
<dbReference type="Proteomes" id="UP001286313">
    <property type="component" value="Unassembled WGS sequence"/>
</dbReference>
<organism evidence="1 2">
    <name type="scientific">Petrolisthes cinctipes</name>
    <name type="common">Flat porcelain crab</name>
    <dbReference type="NCBI Taxonomy" id="88211"/>
    <lineage>
        <taxon>Eukaryota</taxon>
        <taxon>Metazoa</taxon>
        <taxon>Ecdysozoa</taxon>
        <taxon>Arthropoda</taxon>
        <taxon>Crustacea</taxon>
        <taxon>Multicrustacea</taxon>
        <taxon>Malacostraca</taxon>
        <taxon>Eumalacostraca</taxon>
        <taxon>Eucarida</taxon>
        <taxon>Decapoda</taxon>
        <taxon>Pleocyemata</taxon>
        <taxon>Anomura</taxon>
        <taxon>Galatheoidea</taxon>
        <taxon>Porcellanidae</taxon>
        <taxon>Petrolisthes</taxon>
    </lineage>
</organism>
<dbReference type="EMBL" id="JAWQEG010003090">
    <property type="protein sequence ID" value="KAK3868058.1"/>
    <property type="molecule type" value="Genomic_DNA"/>
</dbReference>
<dbReference type="AlphaFoldDB" id="A0AAE1KBI1"/>
<sequence>MALPNCDRHDAVGVLTDGVHYARASEYNEEDHVAVAAAVRGQHTEAAGTGSNEIPTALGRGVHTTTLAGSSGVQYKV</sequence>
<name>A0AAE1KBI1_PETCI</name>
<keyword evidence="2" id="KW-1185">Reference proteome</keyword>
<comment type="caution">
    <text evidence="1">The sequence shown here is derived from an EMBL/GenBank/DDBJ whole genome shotgun (WGS) entry which is preliminary data.</text>
</comment>
<evidence type="ECO:0000313" key="2">
    <source>
        <dbReference type="Proteomes" id="UP001286313"/>
    </source>
</evidence>